<keyword evidence="2" id="KW-1185">Reference proteome</keyword>
<reference evidence="1" key="1">
    <citation type="submission" date="2018-11" db="EMBL/GenBank/DDBJ databases">
        <authorList>
            <person name="Alioto T."/>
            <person name="Alioto T."/>
        </authorList>
    </citation>
    <scope>NUCLEOTIDE SEQUENCE</scope>
</reference>
<dbReference type="SUPFAM" id="SSF101898">
    <property type="entry name" value="NHL repeat"/>
    <property type="match status" value="1"/>
</dbReference>
<accession>A0A8B6DD29</accession>
<gene>
    <name evidence="1" type="ORF">MGAL_10B091648</name>
</gene>
<dbReference type="EMBL" id="UYJE01003209">
    <property type="protein sequence ID" value="VDI17416.1"/>
    <property type="molecule type" value="Genomic_DNA"/>
</dbReference>
<name>A0A8B6DD29_MYTGA</name>
<sequence>MKQTKNLNFVIAFCEDVVLFTDEHFKVLNSFNKSGAGFKAIAADNYGNVFLADSKNGFVYMLSQNGVFQQNVFSENEGISNTTDMIVDECGHLWLVVSSKSIQNLDMSDKKIICPLCKTTIALPDEGVGGLKSYPFKLKCFTEEKPVMDA</sequence>
<evidence type="ECO:0000313" key="1">
    <source>
        <dbReference type="EMBL" id="VDI17416.1"/>
    </source>
</evidence>
<protein>
    <submittedName>
        <fullName evidence="1">Uncharacterized protein</fullName>
    </submittedName>
</protein>
<proteinExistence type="predicted"/>
<dbReference type="OrthoDB" id="6133371at2759"/>
<dbReference type="AlphaFoldDB" id="A0A8B6DD29"/>
<comment type="caution">
    <text evidence="1">The sequence shown here is derived from an EMBL/GenBank/DDBJ whole genome shotgun (WGS) entry which is preliminary data.</text>
</comment>
<dbReference type="Gene3D" id="2.120.10.30">
    <property type="entry name" value="TolB, C-terminal domain"/>
    <property type="match status" value="1"/>
</dbReference>
<dbReference type="InterPro" id="IPR011042">
    <property type="entry name" value="6-blade_b-propeller_TolB-like"/>
</dbReference>
<evidence type="ECO:0000313" key="2">
    <source>
        <dbReference type="Proteomes" id="UP000596742"/>
    </source>
</evidence>
<dbReference type="Proteomes" id="UP000596742">
    <property type="component" value="Unassembled WGS sequence"/>
</dbReference>
<organism evidence="1 2">
    <name type="scientific">Mytilus galloprovincialis</name>
    <name type="common">Mediterranean mussel</name>
    <dbReference type="NCBI Taxonomy" id="29158"/>
    <lineage>
        <taxon>Eukaryota</taxon>
        <taxon>Metazoa</taxon>
        <taxon>Spiralia</taxon>
        <taxon>Lophotrochozoa</taxon>
        <taxon>Mollusca</taxon>
        <taxon>Bivalvia</taxon>
        <taxon>Autobranchia</taxon>
        <taxon>Pteriomorphia</taxon>
        <taxon>Mytilida</taxon>
        <taxon>Mytiloidea</taxon>
        <taxon>Mytilidae</taxon>
        <taxon>Mytilinae</taxon>
        <taxon>Mytilus</taxon>
    </lineage>
</organism>